<accession>A0ABR4HP26</accession>
<name>A0ABR4HP26_9EURO</name>
<organism evidence="1 2">
    <name type="scientific">Aspergillus granulosus</name>
    <dbReference type="NCBI Taxonomy" id="176169"/>
    <lineage>
        <taxon>Eukaryota</taxon>
        <taxon>Fungi</taxon>
        <taxon>Dikarya</taxon>
        <taxon>Ascomycota</taxon>
        <taxon>Pezizomycotina</taxon>
        <taxon>Eurotiomycetes</taxon>
        <taxon>Eurotiomycetidae</taxon>
        <taxon>Eurotiales</taxon>
        <taxon>Aspergillaceae</taxon>
        <taxon>Aspergillus</taxon>
        <taxon>Aspergillus subgen. Nidulantes</taxon>
    </lineage>
</organism>
<evidence type="ECO:0000313" key="1">
    <source>
        <dbReference type="EMBL" id="KAL2816914.1"/>
    </source>
</evidence>
<keyword evidence="2" id="KW-1185">Reference proteome</keyword>
<comment type="caution">
    <text evidence="1">The sequence shown here is derived from an EMBL/GenBank/DDBJ whole genome shotgun (WGS) entry which is preliminary data.</text>
</comment>
<reference evidence="1 2" key="1">
    <citation type="submission" date="2024-07" db="EMBL/GenBank/DDBJ databases">
        <title>Section-level genome sequencing and comparative genomics of Aspergillus sections Usti and Cavernicolus.</title>
        <authorList>
            <consortium name="Lawrence Berkeley National Laboratory"/>
            <person name="Nybo J.L."/>
            <person name="Vesth T.C."/>
            <person name="Theobald S."/>
            <person name="Frisvad J.C."/>
            <person name="Larsen T.O."/>
            <person name="Kjaerboelling I."/>
            <person name="Rothschild-Mancinelli K."/>
            <person name="Lyhne E.K."/>
            <person name="Kogle M.E."/>
            <person name="Barry K."/>
            <person name="Clum A."/>
            <person name="Na H."/>
            <person name="Ledsgaard L."/>
            <person name="Lin J."/>
            <person name="Lipzen A."/>
            <person name="Kuo A."/>
            <person name="Riley R."/>
            <person name="Mondo S."/>
            <person name="Labutti K."/>
            <person name="Haridas S."/>
            <person name="Pangalinan J."/>
            <person name="Salamov A.A."/>
            <person name="Simmons B.A."/>
            <person name="Magnuson J.K."/>
            <person name="Chen J."/>
            <person name="Drula E."/>
            <person name="Henrissat B."/>
            <person name="Wiebenga A."/>
            <person name="Lubbers R.J."/>
            <person name="Gomes A.C."/>
            <person name="Makela M.R."/>
            <person name="Stajich J."/>
            <person name="Grigoriev I.V."/>
            <person name="Mortensen U.H."/>
            <person name="De Vries R.P."/>
            <person name="Baker S.E."/>
            <person name="Andersen M.R."/>
        </authorList>
    </citation>
    <scope>NUCLEOTIDE SEQUENCE [LARGE SCALE GENOMIC DNA]</scope>
    <source>
        <strain evidence="1 2">CBS 588.65</strain>
    </source>
</reference>
<protein>
    <submittedName>
        <fullName evidence="1">Uncharacterized protein</fullName>
    </submittedName>
</protein>
<evidence type="ECO:0000313" key="2">
    <source>
        <dbReference type="Proteomes" id="UP001610334"/>
    </source>
</evidence>
<sequence length="167" mass="18036">MLVLLAIRDLGGSWHSAIPMVAAKPKAASFAAPPEPGAVGYLSAVWVGAGGATGTRSRSISQLSPPHLRYRNGRTAFCTKDLRDASEIPKCRPVLDSVSSFSLQVTAHELFCICLSFWNGYGSSNQCINPRMTEGNCSRLFVSYGVSCHVRAENSNCCPVQWENQDP</sequence>
<dbReference type="Proteomes" id="UP001610334">
    <property type="component" value="Unassembled WGS sequence"/>
</dbReference>
<gene>
    <name evidence="1" type="ORF">BJX63DRAFT_130490</name>
</gene>
<proteinExistence type="predicted"/>
<dbReference type="EMBL" id="JBFXLT010000020">
    <property type="protein sequence ID" value="KAL2816914.1"/>
    <property type="molecule type" value="Genomic_DNA"/>
</dbReference>